<dbReference type="OrthoDB" id="512700at2"/>
<dbReference type="KEGG" id="pseb:EOK75_11470"/>
<reference evidence="5 6" key="1">
    <citation type="submission" date="2019-05" db="EMBL/GenBank/DDBJ databases">
        <title>Pseudorhodobacter turbinis sp. nov., isolated from the gut of the Korean turban shell.</title>
        <authorList>
            <person name="Jeong Y.-S."/>
            <person name="Kang W.-R."/>
            <person name="Bae J.-W."/>
        </authorList>
    </citation>
    <scope>NUCLEOTIDE SEQUENCE [LARGE SCALE GENOMIC DNA]</scope>
    <source>
        <strain evidence="5 6">S12M18</strain>
    </source>
</reference>
<evidence type="ECO:0000256" key="3">
    <source>
        <dbReference type="ARBA" id="ARBA00023125"/>
    </source>
</evidence>
<dbReference type="GO" id="GO:0003677">
    <property type="term" value="F:DNA binding"/>
    <property type="evidence" value="ECO:0007669"/>
    <property type="project" value="UniProtKB-KW"/>
</dbReference>
<dbReference type="AlphaFoldDB" id="A0A4V1E0Y9"/>
<dbReference type="PANTHER" id="PTHR30408:SF12">
    <property type="entry name" value="TYPE I RESTRICTION ENZYME MJAVIII SPECIFICITY SUBUNIT"/>
    <property type="match status" value="1"/>
</dbReference>
<sequence length="374" mass="41414">MNAAVPKLRFDGFDGAWTNERISNGVTLISGQHLGPDDYTTYQSGTPYFTGPSDFTNDERALTKWTQAKAKIALRGDVLITVKGSGVGELMLLELPEVAMGRQLMAIRSGAFAADLLSHVLQGRRNKFQALAAGNMIPGLSRDDILTMKVSLPCAAEQQKIAAFLGAVDSKLSALRRKQAGLERFKAGLMQRLFSQKLRFTQDDGSAFPDWEETAFEDVVFAISTRGHQILATAIQENGRHPVLDQGKQFIAGYSDETERLLKNKGAIIFGDHTTELKCSDFDFIVGADGVKVLRTNENIRFMYYAILSNLPKQEGYKRHFSILRQSQLPVPHPDEQRKIADALTALDTKITATAAQITKIELFKQGLLQQMFV</sequence>
<dbReference type="PANTHER" id="PTHR30408">
    <property type="entry name" value="TYPE-1 RESTRICTION ENZYME ECOKI SPECIFICITY PROTEIN"/>
    <property type="match status" value="1"/>
</dbReference>
<dbReference type="Pfam" id="PF01420">
    <property type="entry name" value="Methylase_S"/>
    <property type="match status" value="2"/>
</dbReference>
<proteinExistence type="inferred from homology"/>
<keyword evidence="2" id="KW-0680">Restriction system</keyword>
<organism evidence="5 6">
    <name type="scientific">Pseudorhodobacter turbinis</name>
    <dbReference type="NCBI Taxonomy" id="2500533"/>
    <lineage>
        <taxon>Bacteria</taxon>
        <taxon>Pseudomonadati</taxon>
        <taxon>Pseudomonadota</taxon>
        <taxon>Alphaproteobacteria</taxon>
        <taxon>Rhodobacterales</taxon>
        <taxon>Paracoccaceae</taxon>
        <taxon>Pseudorhodobacter</taxon>
    </lineage>
</organism>
<feature type="domain" description="Type I restriction modification DNA specificity" evidence="4">
    <location>
        <begin position="45"/>
        <end position="183"/>
    </location>
</feature>
<dbReference type="InterPro" id="IPR044946">
    <property type="entry name" value="Restrct_endonuc_typeI_TRD_sf"/>
</dbReference>
<dbReference type="Gene3D" id="3.90.220.20">
    <property type="entry name" value="DNA methylase specificity domains"/>
    <property type="match status" value="2"/>
</dbReference>
<dbReference type="EMBL" id="CP039964">
    <property type="protein sequence ID" value="QCO56294.1"/>
    <property type="molecule type" value="Genomic_DNA"/>
</dbReference>
<keyword evidence="3" id="KW-0238">DNA-binding</keyword>
<accession>A0A4V1E0Y9</accession>
<name>A0A4V1E0Y9_9RHOB</name>
<evidence type="ECO:0000259" key="4">
    <source>
        <dbReference type="Pfam" id="PF01420"/>
    </source>
</evidence>
<dbReference type="RefSeq" id="WP_137194077.1">
    <property type="nucleotide sequence ID" value="NZ_CP039964.1"/>
</dbReference>
<gene>
    <name evidence="5" type="ORF">EOK75_11470</name>
</gene>
<evidence type="ECO:0000313" key="6">
    <source>
        <dbReference type="Proteomes" id="UP000298631"/>
    </source>
</evidence>
<dbReference type="InterPro" id="IPR052021">
    <property type="entry name" value="Type-I_RS_S_subunit"/>
</dbReference>
<feature type="domain" description="Type I restriction modification DNA specificity" evidence="4">
    <location>
        <begin position="210"/>
        <end position="362"/>
    </location>
</feature>
<keyword evidence="5" id="KW-0378">Hydrolase</keyword>
<protein>
    <submittedName>
        <fullName evidence="5">Restriction endonuclease subunit S</fullName>
    </submittedName>
</protein>
<dbReference type="Gene3D" id="1.10.287.1120">
    <property type="entry name" value="Bipartite methylase S protein"/>
    <property type="match status" value="1"/>
</dbReference>
<comment type="similarity">
    <text evidence="1">Belongs to the type-I restriction system S methylase family.</text>
</comment>
<dbReference type="Proteomes" id="UP000298631">
    <property type="component" value="Chromosome"/>
</dbReference>
<evidence type="ECO:0000313" key="5">
    <source>
        <dbReference type="EMBL" id="QCO56294.1"/>
    </source>
</evidence>
<dbReference type="GO" id="GO:0009307">
    <property type="term" value="P:DNA restriction-modification system"/>
    <property type="evidence" value="ECO:0007669"/>
    <property type="project" value="UniProtKB-KW"/>
</dbReference>
<dbReference type="GO" id="GO:0004519">
    <property type="term" value="F:endonuclease activity"/>
    <property type="evidence" value="ECO:0007669"/>
    <property type="project" value="UniProtKB-KW"/>
</dbReference>
<dbReference type="REBASE" id="313167">
    <property type="entry name" value="S.PspM18ORF11465P"/>
</dbReference>
<dbReference type="InterPro" id="IPR000055">
    <property type="entry name" value="Restrct_endonuc_typeI_TRD"/>
</dbReference>
<keyword evidence="6" id="KW-1185">Reference proteome</keyword>
<keyword evidence="5" id="KW-0540">Nuclease</keyword>
<keyword evidence="5" id="KW-0255">Endonuclease</keyword>
<evidence type="ECO:0000256" key="2">
    <source>
        <dbReference type="ARBA" id="ARBA00022747"/>
    </source>
</evidence>
<evidence type="ECO:0000256" key="1">
    <source>
        <dbReference type="ARBA" id="ARBA00010923"/>
    </source>
</evidence>
<dbReference type="SUPFAM" id="SSF116734">
    <property type="entry name" value="DNA methylase specificity domain"/>
    <property type="match status" value="2"/>
</dbReference>